<dbReference type="AlphaFoldDB" id="A0A418W6V2"/>
<organism evidence="2 3">
    <name type="scientific">Sphingomonas cavernae</name>
    <dbReference type="NCBI Taxonomy" id="2320861"/>
    <lineage>
        <taxon>Bacteria</taxon>
        <taxon>Pseudomonadati</taxon>
        <taxon>Pseudomonadota</taxon>
        <taxon>Alphaproteobacteria</taxon>
        <taxon>Sphingomonadales</taxon>
        <taxon>Sphingomonadaceae</taxon>
        <taxon>Sphingomonas</taxon>
    </lineage>
</organism>
<protein>
    <submittedName>
        <fullName evidence="2">Glycosyltransferase family 25 protein</fullName>
    </submittedName>
</protein>
<dbReference type="CDD" id="cd06532">
    <property type="entry name" value="Glyco_transf_25"/>
    <property type="match status" value="1"/>
</dbReference>
<name>A0A418W6V2_9SPHN</name>
<evidence type="ECO:0000313" key="2">
    <source>
        <dbReference type="EMBL" id="RJF85766.1"/>
    </source>
</evidence>
<dbReference type="Pfam" id="PF01755">
    <property type="entry name" value="Glyco_transf_25"/>
    <property type="match status" value="1"/>
</dbReference>
<dbReference type="OrthoDB" id="259382at2"/>
<evidence type="ECO:0000259" key="1">
    <source>
        <dbReference type="Pfam" id="PF01755"/>
    </source>
</evidence>
<proteinExistence type="predicted"/>
<dbReference type="Proteomes" id="UP000286100">
    <property type="component" value="Unassembled WGS sequence"/>
</dbReference>
<evidence type="ECO:0000313" key="3">
    <source>
        <dbReference type="Proteomes" id="UP000286100"/>
    </source>
</evidence>
<keyword evidence="2" id="KW-0808">Transferase</keyword>
<dbReference type="InterPro" id="IPR002654">
    <property type="entry name" value="Glyco_trans_25"/>
</dbReference>
<keyword evidence="3" id="KW-1185">Reference proteome</keyword>
<gene>
    <name evidence="2" type="ORF">D3876_17960</name>
</gene>
<dbReference type="EMBL" id="QYUM01000004">
    <property type="protein sequence ID" value="RJF85766.1"/>
    <property type="molecule type" value="Genomic_DNA"/>
</dbReference>
<feature type="domain" description="Glycosyl transferase family 25" evidence="1">
    <location>
        <begin position="96"/>
        <end position="268"/>
    </location>
</feature>
<reference evidence="2 3" key="1">
    <citation type="submission" date="2018-09" db="EMBL/GenBank/DDBJ databases">
        <authorList>
            <person name="Zhu H."/>
        </authorList>
    </citation>
    <scope>NUCLEOTIDE SEQUENCE [LARGE SCALE GENOMIC DNA]</scope>
    <source>
        <strain evidence="2 3">K2R01-6</strain>
    </source>
</reference>
<dbReference type="GO" id="GO:0016740">
    <property type="term" value="F:transferase activity"/>
    <property type="evidence" value="ECO:0007669"/>
    <property type="project" value="UniProtKB-KW"/>
</dbReference>
<accession>A0A418W6V2</accession>
<comment type="caution">
    <text evidence="2">The sequence shown here is derived from an EMBL/GenBank/DDBJ whole genome shotgun (WGS) entry which is preliminary data.</text>
</comment>
<sequence>MITEKRGLVILPRFLQRRRRSGQNRRRVETNFQKQAFFRDFIRPSLICVQCSMKSLVCRRERIDADRVSQFHATPGDNDRNDEKGCRMTPRPVRTRIFVVSMANAGERRRTFASGAGAAGVKWDFFDAWDRLHPELSYDEDAAIVAKGRPLRQGELGCYSSHFALWMQLIADPDADQYVVLEDDVIVDWDYLARFAAVDHGLSGHDYIRLYYKKPAPSRVIAKDFVCRATWLTEVSGYCFGTQGYLITRAGAQRLAGHCREVRRPIDDELDRSWIHGVRNLSVFPFPLMERKVESGIGLQRFERFPVPRRLKLQRFVARTRERAGYQLFGRRRFRFQR</sequence>